<dbReference type="KEGG" id="zpl:ZBT109_2010"/>
<dbReference type="AlphaFoldDB" id="A0A348HGK4"/>
<organism evidence="1 2">
    <name type="scientific">Zymobacter palmae</name>
    <dbReference type="NCBI Taxonomy" id="33074"/>
    <lineage>
        <taxon>Bacteria</taxon>
        <taxon>Pseudomonadati</taxon>
        <taxon>Pseudomonadota</taxon>
        <taxon>Gammaproteobacteria</taxon>
        <taxon>Oceanospirillales</taxon>
        <taxon>Halomonadaceae</taxon>
        <taxon>Zymobacter group</taxon>
        <taxon>Zymobacter</taxon>
    </lineage>
</organism>
<gene>
    <name evidence="1" type="ORF">ZBT109_2010</name>
</gene>
<dbReference type="EMBL" id="AP018933">
    <property type="protein sequence ID" value="BBG30756.1"/>
    <property type="molecule type" value="Genomic_DNA"/>
</dbReference>
<sequence>MACTVGTLGALARQACGRAGTYQSLAHAEGRWVCQRFVIFLR</sequence>
<reference evidence="1 2" key="1">
    <citation type="submission" date="2018-09" db="EMBL/GenBank/DDBJ databases">
        <title>Zymobacter palmae IAM14233 (=T109) whole genome analysis.</title>
        <authorList>
            <person name="Yanase H."/>
        </authorList>
    </citation>
    <scope>NUCLEOTIDE SEQUENCE [LARGE SCALE GENOMIC DNA]</scope>
    <source>
        <strain evidence="1 2">IAM14233</strain>
    </source>
</reference>
<name>A0A348HGK4_9GAMM</name>
<evidence type="ECO:0000313" key="1">
    <source>
        <dbReference type="EMBL" id="BBG30756.1"/>
    </source>
</evidence>
<dbReference type="Proteomes" id="UP000267342">
    <property type="component" value="Chromosome"/>
</dbReference>
<evidence type="ECO:0000313" key="2">
    <source>
        <dbReference type="Proteomes" id="UP000267342"/>
    </source>
</evidence>
<protein>
    <submittedName>
        <fullName evidence="1">Uncharacterized conserved protein</fullName>
    </submittedName>
</protein>
<accession>A0A348HGK4</accession>
<keyword evidence="2" id="KW-1185">Reference proteome</keyword>
<proteinExistence type="predicted"/>